<reference evidence="1 2" key="1">
    <citation type="submission" date="2019-05" db="EMBL/GenBank/DDBJ databases">
        <title>Mikania micrantha, genome provides insights into the molecular mechanism of rapid growth.</title>
        <authorList>
            <person name="Liu B."/>
        </authorList>
    </citation>
    <scope>NUCLEOTIDE SEQUENCE [LARGE SCALE GENOMIC DNA]</scope>
    <source>
        <strain evidence="1">NLD-2019</strain>
        <tissue evidence="1">Leaf</tissue>
    </source>
</reference>
<dbReference type="OrthoDB" id="1922339at2759"/>
<protein>
    <submittedName>
        <fullName evidence="1">Uncharacterized protein</fullName>
    </submittedName>
</protein>
<evidence type="ECO:0000313" key="2">
    <source>
        <dbReference type="Proteomes" id="UP000326396"/>
    </source>
</evidence>
<dbReference type="EMBL" id="SZYD01001780">
    <property type="protein sequence ID" value="KAD0319320.1"/>
    <property type="molecule type" value="Genomic_DNA"/>
</dbReference>
<proteinExistence type="predicted"/>
<evidence type="ECO:0000313" key="1">
    <source>
        <dbReference type="EMBL" id="KAD0319320.1"/>
    </source>
</evidence>
<name>A0A5N6LC86_9ASTR</name>
<accession>A0A5N6LC86</accession>
<sequence length="172" mass="19915">MINGSSRRDLLLNSQNFCRSIPAGAENPSLSRLCYRRLWGSRNRRALILGWAYYLDAFSSYPLRTWLPSVYRGHDNWYTRDGECPIELIGSCRNKVQVYRSVRMPQLHTSLHFHLTPIEHALHTSSASGRKQSGTFSDSLFHHNIESFPARCFVNVRVDIKMKGKDKKKDSR</sequence>
<gene>
    <name evidence="1" type="ORF">E3N88_44455</name>
</gene>
<dbReference type="Proteomes" id="UP000326396">
    <property type="component" value="Unassembled WGS sequence"/>
</dbReference>
<comment type="caution">
    <text evidence="1">The sequence shown here is derived from an EMBL/GenBank/DDBJ whole genome shotgun (WGS) entry which is preliminary data.</text>
</comment>
<organism evidence="1 2">
    <name type="scientific">Mikania micrantha</name>
    <name type="common">bitter vine</name>
    <dbReference type="NCBI Taxonomy" id="192012"/>
    <lineage>
        <taxon>Eukaryota</taxon>
        <taxon>Viridiplantae</taxon>
        <taxon>Streptophyta</taxon>
        <taxon>Embryophyta</taxon>
        <taxon>Tracheophyta</taxon>
        <taxon>Spermatophyta</taxon>
        <taxon>Magnoliopsida</taxon>
        <taxon>eudicotyledons</taxon>
        <taxon>Gunneridae</taxon>
        <taxon>Pentapetalae</taxon>
        <taxon>asterids</taxon>
        <taxon>campanulids</taxon>
        <taxon>Asterales</taxon>
        <taxon>Asteraceae</taxon>
        <taxon>Asteroideae</taxon>
        <taxon>Heliantheae alliance</taxon>
        <taxon>Eupatorieae</taxon>
        <taxon>Mikania</taxon>
    </lineage>
</organism>
<dbReference type="AlphaFoldDB" id="A0A5N6LC86"/>
<keyword evidence="2" id="KW-1185">Reference proteome</keyword>